<organism evidence="4 5">
    <name type="scientific">Paenibacillus profundus</name>
    <dbReference type="NCBI Taxonomy" id="1173085"/>
    <lineage>
        <taxon>Bacteria</taxon>
        <taxon>Bacillati</taxon>
        <taxon>Bacillota</taxon>
        <taxon>Bacilli</taxon>
        <taxon>Bacillales</taxon>
        <taxon>Paenibacillaceae</taxon>
        <taxon>Paenibacillus</taxon>
    </lineage>
</organism>
<name>A0ABS8YJ08_9BACL</name>
<evidence type="ECO:0000256" key="1">
    <source>
        <dbReference type="ARBA" id="ARBA00006754"/>
    </source>
</evidence>
<dbReference type="SUPFAM" id="SSF46689">
    <property type="entry name" value="Homeodomain-like"/>
    <property type="match status" value="1"/>
</dbReference>
<gene>
    <name evidence="4" type="ORF">LQV63_17815</name>
</gene>
<dbReference type="Pfam" id="PF13556">
    <property type="entry name" value="HTH_30"/>
    <property type="match status" value="1"/>
</dbReference>
<evidence type="ECO:0000313" key="4">
    <source>
        <dbReference type="EMBL" id="MCE5171162.1"/>
    </source>
</evidence>
<reference evidence="4 5" key="1">
    <citation type="submission" date="2021-11" db="EMBL/GenBank/DDBJ databases">
        <title>Draft genome sequence of Paenibacillus profundus YoMME, a new Gram-positive bacteria with exoelectrogenic properties.</title>
        <authorList>
            <person name="Hubenova Y."/>
            <person name="Hubenova E."/>
            <person name="Manasiev Y."/>
            <person name="Peykov S."/>
            <person name="Mitov M."/>
        </authorList>
    </citation>
    <scope>NUCLEOTIDE SEQUENCE [LARGE SCALE GENOMIC DNA]</scope>
    <source>
        <strain evidence="4 5">YoMME</strain>
    </source>
</reference>
<sequence>MNMEPNLFDRHFDSLEAIADTVSELLQCPVTIEDASHNLVAYSSHHAETDSARIATIIGRRVPEQVISTLWREGIMQQLMTSSEPVRIGEILEVGLGNRIAIAIRHHGEVLGYIWVLEYNELLGDTALLQLKQAAGAAKMKLMQLQTQRRRQEQHSHDFFWQLLTGHHVSETVIREKAAQIGIMLPPSYQILLLQFETAIDDRLYRQIHYMVKTAQRMRIVLHVAHNDRLIILSSPLQGGNGGIRQYREECGQLARLLKQRFDAEPVLSGASAFREPYAAVEDAYREALAVLHLKRRFPAELQDAGEYGELGYYRYLPLLADERRRHPVAHPGLSKLRQYDLEHQSGLLHTLEMMLKHDGNVKKAAEALHIHGNTLMYRMKRIADISDIDLASMDEKVTLYLEYKLNQLEA</sequence>
<dbReference type="InterPro" id="IPR041522">
    <property type="entry name" value="CdaR_GGDEF"/>
</dbReference>
<accession>A0ABS8YJ08</accession>
<dbReference type="InterPro" id="IPR025736">
    <property type="entry name" value="PucR_C-HTH_dom"/>
</dbReference>
<dbReference type="Pfam" id="PF17853">
    <property type="entry name" value="GGDEF_2"/>
    <property type="match status" value="1"/>
</dbReference>
<dbReference type="EMBL" id="JAJNBZ010000015">
    <property type="protein sequence ID" value="MCE5171162.1"/>
    <property type="molecule type" value="Genomic_DNA"/>
</dbReference>
<evidence type="ECO:0000313" key="5">
    <source>
        <dbReference type="Proteomes" id="UP001199916"/>
    </source>
</evidence>
<comment type="similarity">
    <text evidence="1">Belongs to the CdaR family.</text>
</comment>
<comment type="caution">
    <text evidence="4">The sequence shown here is derived from an EMBL/GenBank/DDBJ whole genome shotgun (WGS) entry which is preliminary data.</text>
</comment>
<dbReference type="RefSeq" id="WP_233697709.1">
    <property type="nucleotide sequence ID" value="NZ_JAJNBZ010000015.1"/>
</dbReference>
<dbReference type="PANTHER" id="PTHR33744:SF1">
    <property type="entry name" value="DNA-BINDING TRANSCRIPTIONAL ACTIVATOR ADER"/>
    <property type="match status" value="1"/>
</dbReference>
<protein>
    <submittedName>
        <fullName evidence="4">Helix-turn-helix domain-containing protein</fullName>
    </submittedName>
</protein>
<dbReference type="Proteomes" id="UP001199916">
    <property type="component" value="Unassembled WGS sequence"/>
</dbReference>
<dbReference type="PANTHER" id="PTHR33744">
    <property type="entry name" value="CARBOHYDRATE DIACID REGULATOR"/>
    <property type="match status" value="1"/>
</dbReference>
<proteinExistence type="inferred from homology"/>
<keyword evidence="5" id="KW-1185">Reference proteome</keyword>
<dbReference type="InterPro" id="IPR009057">
    <property type="entry name" value="Homeodomain-like_sf"/>
</dbReference>
<dbReference type="InterPro" id="IPR051448">
    <property type="entry name" value="CdaR-like_regulators"/>
</dbReference>
<evidence type="ECO:0000259" key="2">
    <source>
        <dbReference type="Pfam" id="PF13556"/>
    </source>
</evidence>
<feature type="domain" description="CdaR GGDEF-like" evidence="3">
    <location>
        <begin position="167"/>
        <end position="293"/>
    </location>
</feature>
<evidence type="ECO:0000259" key="3">
    <source>
        <dbReference type="Pfam" id="PF17853"/>
    </source>
</evidence>
<feature type="domain" description="PucR C-terminal helix-turn-helix" evidence="2">
    <location>
        <begin position="348"/>
        <end position="405"/>
    </location>
</feature>
<dbReference type="InterPro" id="IPR042070">
    <property type="entry name" value="PucR_C-HTH_sf"/>
</dbReference>
<dbReference type="Gene3D" id="1.10.10.2840">
    <property type="entry name" value="PucR C-terminal helix-turn-helix domain"/>
    <property type="match status" value="1"/>
</dbReference>